<proteinExistence type="predicted"/>
<gene>
    <name evidence="1" type="ORF">TSYNT_795</name>
</gene>
<dbReference type="OrthoDB" id="5390106at2"/>
<dbReference type="AlphaFoldDB" id="A0A0U9HE29"/>
<dbReference type="SUPFAM" id="SSF48371">
    <property type="entry name" value="ARM repeat"/>
    <property type="match status" value="1"/>
</dbReference>
<dbReference type="InterPro" id="IPR011989">
    <property type="entry name" value="ARM-like"/>
</dbReference>
<dbReference type="Pfam" id="PF13646">
    <property type="entry name" value="HEAT_2"/>
    <property type="match status" value="1"/>
</dbReference>
<protein>
    <submittedName>
        <fullName evidence="1">HEAT repeat-containing protein</fullName>
    </submittedName>
</protein>
<dbReference type="RefSeq" id="WP_059032499.1">
    <property type="nucleotide sequence ID" value="NZ_BSDN01000002.1"/>
</dbReference>
<accession>A0A0U9HE29</accession>
<keyword evidence="2" id="KW-1185">Reference proteome</keyword>
<sequence>MQKKTNKQAFVKVDYRLLYKKRILDYLKSLKDKDLTLWEMDEAMGKLFNLGDETVIPICLAKLRENDEEMAPIVCYALEYANNISVLEPLLEILIMTDVSDRIKARIIAVLGRYGVDAADLPLEFILKDFDKVASDSMLEMFEDVQKDPFLIPHILDDLNEFSPEMRAAYIRDMGDLRDERSIYLLEIIAFADDYLLAQEAVKALGKIKSGKALYVLFKLANKSKDDKIRKLAFREAQRLRLSGVIMSYFEPWQNLKRPIKAFVSAIDGTGNRSIWMVWQDPFKYKKLSFVNLLVNTELGVVDCWGVSDLTAREFNSSINDFSKTTFIEKCDFDYVVALLGDALLVNQTKGSRIPYQFYFWKYLVELNDIIKYERYRPKFETYDLEAIKNDDACLKKTFGLIDYGYFDDWFVRDPRVCAYAKESKAKHIRQMRKLSYQKSENLFRNFTEELIEPNINIIKRMLELSADFLERSNCRDIAKLTLCAFLNMDMKPLCCHPFIQGLIIESLVMALSNVRSESKIRSNLNRLK</sequence>
<name>A0A0U9HE29_9FIRM</name>
<dbReference type="Proteomes" id="UP000062160">
    <property type="component" value="Unassembled WGS sequence"/>
</dbReference>
<evidence type="ECO:0000313" key="1">
    <source>
        <dbReference type="EMBL" id="GAQ25077.1"/>
    </source>
</evidence>
<reference evidence="1" key="1">
    <citation type="journal article" date="2016" name="Genome Announc.">
        <title>Draft Genome Sequence of the Syntrophic Lactate-Degrading Bacterium Tepidanaerobacter syntrophicus JLT.</title>
        <authorList>
            <person name="Matsuura N."/>
            <person name="Ohashi A."/>
            <person name="Tourlousse D.M."/>
            <person name="Sekiguchi Y."/>
        </authorList>
    </citation>
    <scope>NUCLEOTIDE SEQUENCE [LARGE SCALE GENOMIC DNA]</scope>
    <source>
        <strain evidence="1">JL</strain>
    </source>
</reference>
<dbReference type="Gene3D" id="1.25.10.10">
    <property type="entry name" value="Leucine-rich Repeat Variant"/>
    <property type="match status" value="2"/>
</dbReference>
<dbReference type="InterPro" id="IPR016024">
    <property type="entry name" value="ARM-type_fold"/>
</dbReference>
<dbReference type="STRING" id="224999.GCA_001485475_01092"/>
<dbReference type="EMBL" id="DF977001">
    <property type="protein sequence ID" value="GAQ25077.1"/>
    <property type="molecule type" value="Genomic_DNA"/>
</dbReference>
<evidence type="ECO:0000313" key="2">
    <source>
        <dbReference type="Proteomes" id="UP000062160"/>
    </source>
</evidence>
<organism evidence="1">
    <name type="scientific">Tepidanaerobacter syntrophicus</name>
    <dbReference type="NCBI Taxonomy" id="224999"/>
    <lineage>
        <taxon>Bacteria</taxon>
        <taxon>Bacillati</taxon>
        <taxon>Bacillota</taxon>
        <taxon>Clostridia</taxon>
        <taxon>Thermosediminibacterales</taxon>
        <taxon>Tepidanaerobacteraceae</taxon>
        <taxon>Tepidanaerobacter</taxon>
    </lineage>
</organism>